<dbReference type="InterPro" id="IPR005225">
    <property type="entry name" value="Small_GTP-bd"/>
</dbReference>
<keyword evidence="6" id="KW-0809">Transit peptide</keyword>
<dbReference type="InterPro" id="IPR000178">
    <property type="entry name" value="TF_IF2_bacterial-like"/>
</dbReference>
<evidence type="ECO:0000256" key="1">
    <source>
        <dbReference type="ARBA" id="ARBA00004173"/>
    </source>
</evidence>
<dbReference type="CDD" id="cd03692">
    <property type="entry name" value="mtIF2_IVc"/>
    <property type="match status" value="1"/>
</dbReference>
<keyword evidence="4" id="KW-0547">Nucleotide-binding</keyword>
<dbReference type="PROSITE" id="PS51722">
    <property type="entry name" value="G_TR_2"/>
    <property type="match status" value="1"/>
</dbReference>
<dbReference type="Pfam" id="PF00009">
    <property type="entry name" value="GTP_EFTU"/>
    <property type="match status" value="1"/>
</dbReference>
<comment type="subcellular location">
    <subcellularLocation>
        <location evidence="1">Mitochondrion</location>
    </subcellularLocation>
</comment>
<dbReference type="GO" id="GO:0008270">
    <property type="term" value="F:zinc ion binding"/>
    <property type="evidence" value="ECO:0007669"/>
    <property type="project" value="UniProtKB-KW"/>
</dbReference>
<protein>
    <recommendedName>
        <fullName evidence="10">Translation initiation factor IF-2, mitochondrial</fullName>
    </recommendedName>
</protein>
<keyword evidence="5" id="KW-0648">Protein biosynthesis</keyword>
<dbReference type="NCBIfam" id="TIGR00231">
    <property type="entry name" value="small_GTP"/>
    <property type="match status" value="1"/>
</dbReference>
<feature type="region of interest" description="Disordered" evidence="12">
    <location>
        <begin position="135"/>
        <end position="192"/>
    </location>
</feature>
<feature type="compositionally biased region" description="Polar residues" evidence="12">
    <location>
        <begin position="1"/>
        <end position="10"/>
    </location>
</feature>
<gene>
    <name evidence="15" type="ORF">AOQ84DRAFT_300300</name>
</gene>
<dbReference type="PANTHER" id="PTHR43381:SF20">
    <property type="entry name" value="TRANSLATION INITIATION FACTOR IF-2, MITOCHONDRIAL"/>
    <property type="match status" value="1"/>
</dbReference>
<dbReference type="Pfam" id="PF04760">
    <property type="entry name" value="IF2_N"/>
    <property type="match status" value="1"/>
</dbReference>
<evidence type="ECO:0000256" key="10">
    <source>
        <dbReference type="ARBA" id="ARBA00044200"/>
    </source>
</evidence>
<dbReference type="InterPro" id="IPR009000">
    <property type="entry name" value="Transl_B-barrel_sf"/>
</dbReference>
<dbReference type="GO" id="GO:0003743">
    <property type="term" value="F:translation initiation factor activity"/>
    <property type="evidence" value="ECO:0007669"/>
    <property type="project" value="UniProtKB-KW"/>
</dbReference>
<dbReference type="SUPFAM" id="SSF52540">
    <property type="entry name" value="P-loop containing nucleoside triphosphate hydrolases"/>
    <property type="match status" value="1"/>
</dbReference>
<dbReference type="FunFam" id="2.40.30.10:FF:000008">
    <property type="entry name" value="Translation initiation factor IF-2"/>
    <property type="match status" value="1"/>
</dbReference>
<feature type="domain" description="CCHC-type" evidence="13">
    <location>
        <begin position="110"/>
        <end position="126"/>
    </location>
</feature>
<dbReference type="EMBL" id="KV750450">
    <property type="protein sequence ID" value="OCL04731.1"/>
    <property type="molecule type" value="Genomic_DNA"/>
</dbReference>
<dbReference type="Pfam" id="PF11987">
    <property type="entry name" value="IF-2"/>
    <property type="match status" value="1"/>
</dbReference>
<dbReference type="CDD" id="cd03702">
    <property type="entry name" value="IF2_mtIF2_II"/>
    <property type="match status" value="1"/>
</dbReference>
<keyword evidence="16" id="KW-1185">Reference proteome</keyword>
<feature type="compositionally biased region" description="Low complexity" evidence="12">
    <location>
        <begin position="648"/>
        <end position="661"/>
    </location>
</feature>
<keyword evidence="3 15" id="KW-0396">Initiation factor</keyword>
<evidence type="ECO:0000313" key="16">
    <source>
        <dbReference type="Proteomes" id="UP000250140"/>
    </source>
</evidence>
<dbReference type="PANTHER" id="PTHR43381">
    <property type="entry name" value="TRANSLATION INITIATION FACTOR IF-2-RELATED"/>
    <property type="match status" value="1"/>
</dbReference>
<dbReference type="FunFam" id="2.40.30.10:FF:000007">
    <property type="entry name" value="Translation initiation factor IF-2"/>
    <property type="match status" value="1"/>
</dbReference>
<name>A0A8E2ETV7_9PEZI</name>
<evidence type="ECO:0000256" key="2">
    <source>
        <dbReference type="ARBA" id="ARBA00007733"/>
    </source>
</evidence>
<comment type="similarity">
    <text evidence="2">Belongs to the TRAFAC class translation factor GTPase superfamily. Classic translation factor GTPase family. IF-2 subfamily.</text>
</comment>
<evidence type="ECO:0000259" key="13">
    <source>
        <dbReference type="PROSITE" id="PS50158"/>
    </source>
</evidence>
<dbReference type="FunFam" id="3.40.50.10050:FF:000001">
    <property type="entry name" value="Translation initiation factor IF-2"/>
    <property type="match status" value="1"/>
</dbReference>
<keyword evidence="8" id="KW-0342">GTP-binding</keyword>
<dbReference type="InterPro" id="IPR036925">
    <property type="entry name" value="TIF_IF2_dom3_sf"/>
</dbReference>
<evidence type="ECO:0000256" key="8">
    <source>
        <dbReference type="ARBA" id="ARBA00023134"/>
    </source>
</evidence>
<evidence type="ECO:0000256" key="3">
    <source>
        <dbReference type="ARBA" id="ARBA00022540"/>
    </source>
</evidence>
<dbReference type="SMART" id="SM00343">
    <property type="entry name" value="ZnF_C2HC"/>
    <property type="match status" value="1"/>
</dbReference>
<dbReference type="Pfam" id="PF22042">
    <property type="entry name" value="EF-G_D2"/>
    <property type="match status" value="1"/>
</dbReference>
<evidence type="ECO:0000313" key="15">
    <source>
        <dbReference type="EMBL" id="OCL04731.1"/>
    </source>
</evidence>
<feature type="region of interest" description="Disordered" evidence="12">
    <location>
        <begin position="634"/>
        <end position="661"/>
    </location>
</feature>
<dbReference type="Gene3D" id="3.40.50.300">
    <property type="entry name" value="P-loop containing nucleotide triphosphate hydrolases"/>
    <property type="match status" value="1"/>
</dbReference>
<dbReference type="PROSITE" id="PS50158">
    <property type="entry name" value="ZF_CCHC"/>
    <property type="match status" value="1"/>
</dbReference>
<accession>A0A8E2ETV7</accession>
<dbReference type="InterPro" id="IPR000795">
    <property type="entry name" value="T_Tr_GTP-bd_dom"/>
</dbReference>
<dbReference type="OrthoDB" id="361630at2759"/>
<dbReference type="Gene3D" id="3.40.50.10050">
    <property type="entry name" value="Translation initiation factor IF- 2, domain 3"/>
    <property type="match status" value="1"/>
</dbReference>
<feature type="compositionally biased region" description="Low complexity" evidence="12">
    <location>
        <begin position="44"/>
        <end position="62"/>
    </location>
</feature>
<evidence type="ECO:0000256" key="7">
    <source>
        <dbReference type="ARBA" id="ARBA00023128"/>
    </source>
</evidence>
<feature type="compositionally biased region" description="Polar residues" evidence="12">
    <location>
        <begin position="18"/>
        <end position="28"/>
    </location>
</feature>
<dbReference type="GO" id="GO:0003676">
    <property type="term" value="F:nucleic acid binding"/>
    <property type="evidence" value="ECO:0007669"/>
    <property type="project" value="InterPro"/>
</dbReference>
<evidence type="ECO:0000256" key="11">
    <source>
        <dbReference type="PROSITE-ProRule" id="PRU00047"/>
    </source>
</evidence>
<evidence type="ECO:0000256" key="5">
    <source>
        <dbReference type="ARBA" id="ARBA00022917"/>
    </source>
</evidence>
<dbReference type="SUPFAM" id="SSF57756">
    <property type="entry name" value="Retrovirus zinc finger-like domains"/>
    <property type="match status" value="1"/>
</dbReference>
<dbReference type="InterPro" id="IPR023115">
    <property type="entry name" value="TIF_IF2_dom3"/>
</dbReference>
<dbReference type="InterPro" id="IPR015760">
    <property type="entry name" value="TIF_IF2"/>
</dbReference>
<sequence>MYYRINLNSNSPPPSDIPTFSHQATSNWAHLKRKNEPKPRANVISQSQSQSKSSISDNSDIGDFLRGLERNPPPKPPPRRKLDSDAIQSLLSGASQRYVPLAKESGGSLRCFRCGGEGHRGRDCPNQINITRVSSRSSFEPLKEGQNNALPPSNNFDQSRTNDAPTPISPALYQDEEKRRAADSYKRRSGRLKYEDEDSAALSYELAFEPEHRKSSDRRKARRSNRIIRDIDEDEYDDEALRAERKRQRKAEKRKAQLERAEPTPIYLPEYISVTNLASMLKVRVEEFVRKMEQLGFEDVQNDHILNAENAGLIAMEYNFEPIIQAAEEDADLYAAPVPEDISSLPARPPVVTIMGHVDHGKTTILDYMRKSSVAATEFGGITQHIGAFSVPLASGKTITFLDTPGHAAFLSMRQRGANVTDIVILVVAADDSVKPQTIEAIKHAQSADVPIIVAINKIDKDEAAPDRVKQDLARNGVEVEDYGGDTQVVCVSGKTGQGMPELEEAVVTLSEILDHRAEIGGAVEGWVLEATTKKSGRVATILVRRGTLRVGDVLVAGTTWARVRTLKNEAGVAIKEVGPGMPVEVDGWREQPLAGDEVLQAPDEQKAAAVSELRLEKEERERMAKDMEAINETRRLETEKKEKEEAAAAAAAAASADGSKAAESVEEVKDAGPEVIPFIVKGDVSGSVEAVVNSIAPIGNAEVSCTILRSGVGSPSEFDVEHAATAKGHIINFNTVVPPNISSLAEEKGVRILDSNIIYRVVEDAKALLSEKLAPRIVSRVTGEAEVAQSFEIGLGGKKKLRIAGVKVRNGTVNRGGKVKVLRGDNVIYDGTVSSLKLVKKDVSEMRKGTECGMAFEGWEGFEVGDQAQCYEEKQEKRYL</sequence>
<keyword evidence="11" id="KW-0479">Metal-binding</keyword>
<dbReference type="AlphaFoldDB" id="A0A8E2ETV7"/>
<dbReference type="CDD" id="cd01887">
    <property type="entry name" value="IF2_eIF5B"/>
    <property type="match status" value="1"/>
</dbReference>
<dbReference type="Proteomes" id="UP000250140">
    <property type="component" value="Unassembled WGS sequence"/>
</dbReference>
<dbReference type="SUPFAM" id="SSF50447">
    <property type="entry name" value="Translation proteins"/>
    <property type="match status" value="2"/>
</dbReference>
<keyword evidence="7" id="KW-0496">Mitochondrion</keyword>
<feature type="region of interest" description="Disordered" evidence="12">
    <location>
        <begin position="1"/>
        <end position="83"/>
    </location>
</feature>
<reference evidence="15 16" key="1">
    <citation type="journal article" date="2016" name="Nat. Commun.">
        <title>Ectomycorrhizal ecology is imprinted in the genome of the dominant symbiotic fungus Cenococcum geophilum.</title>
        <authorList>
            <consortium name="DOE Joint Genome Institute"/>
            <person name="Peter M."/>
            <person name="Kohler A."/>
            <person name="Ohm R.A."/>
            <person name="Kuo A."/>
            <person name="Krutzmann J."/>
            <person name="Morin E."/>
            <person name="Arend M."/>
            <person name="Barry K.W."/>
            <person name="Binder M."/>
            <person name="Choi C."/>
            <person name="Clum A."/>
            <person name="Copeland A."/>
            <person name="Grisel N."/>
            <person name="Haridas S."/>
            <person name="Kipfer T."/>
            <person name="LaButti K."/>
            <person name="Lindquist E."/>
            <person name="Lipzen A."/>
            <person name="Maire R."/>
            <person name="Meier B."/>
            <person name="Mihaltcheva S."/>
            <person name="Molinier V."/>
            <person name="Murat C."/>
            <person name="Poggeler S."/>
            <person name="Quandt C.A."/>
            <person name="Sperisen C."/>
            <person name="Tritt A."/>
            <person name="Tisserant E."/>
            <person name="Crous P.W."/>
            <person name="Henrissat B."/>
            <person name="Nehls U."/>
            <person name="Egli S."/>
            <person name="Spatafora J.W."/>
            <person name="Grigoriev I.V."/>
            <person name="Martin F.M."/>
        </authorList>
    </citation>
    <scope>NUCLEOTIDE SEQUENCE [LARGE SCALE GENOMIC DNA]</scope>
    <source>
        <strain evidence="15 16">CBS 207.34</strain>
    </source>
</reference>
<dbReference type="Pfam" id="PF00098">
    <property type="entry name" value="zf-CCHC"/>
    <property type="match status" value="1"/>
</dbReference>
<keyword evidence="11" id="KW-0862">Zinc</keyword>
<dbReference type="InterPro" id="IPR001878">
    <property type="entry name" value="Znf_CCHC"/>
</dbReference>
<dbReference type="InterPro" id="IPR053905">
    <property type="entry name" value="EF-G-like_DII"/>
</dbReference>
<dbReference type="GO" id="GO:0003924">
    <property type="term" value="F:GTPase activity"/>
    <property type="evidence" value="ECO:0007669"/>
    <property type="project" value="InterPro"/>
</dbReference>
<feature type="compositionally biased region" description="Basic and acidic residues" evidence="12">
    <location>
        <begin position="175"/>
        <end position="186"/>
    </location>
</feature>
<feature type="compositionally biased region" description="Basic and acidic residues" evidence="12">
    <location>
        <begin position="634"/>
        <end position="647"/>
    </location>
</feature>
<dbReference type="FunFam" id="3.40.50.300:FF:000019">
    <property type="entry name" value="Translation initiation factor IF-2"/>
    <property type="match status" value="1"/>
</dbReference>
<feature type="compositionally biased region" description="Polar residues" evidence="12">
    <location>
        <begin position="145"/>
        <end position="164"/>
    </location>
</feature>
<evidence type="ECO:0000259" key="14">
    <source>
        <dbReference type="PROSITE" id="PS51722"/>
    </source>
</evidence>
<evidence type="ECO:0000256" key="4">
    <source>
        <dbReference type="ARBA" id="ARBA00022741"/>
    </source>
</evidence>
<dbReference type="InterPro" id="IPR006847">
    <property type="entry name" value="IF2_N"/>
</dbReference>
<dbReference type="HAMAP" id="MF_00100_B">
    <property type="entry name" value="IF_2_B"/>
    <property type="match status" value="1"/>
</dbReference>
<dbReference type="InterPro" id="IPR044145">
    <property type="entry name" value="IF2_II"/>
</dbReference>
<dbReference type="GO" id="GO:0005525">
    <property type="term" value="F:GTP binding"/>
    <property type="evidence" value="ECO:0007669"/>
    <property type="project" value="UniProtKB-KW"/>
</dbReference>
<dbReference type="InterPro" id="IPR027417">
    <property type="entry name" value="P-loop_NTPase"/>
</dbReference>
<feature type="domain" description="Tr-type G" evidence="14">
    <location>
        <begin position="347"/>
        <end position="515"/>
    </location>
</feature>
<dbReference type="SUPFAM" id="SSF52156">
    <property type="entry name" value="Initiation factor IF2/eIF5b, domain 3"/>
    <property type="match status" value="1"/>
</dbReference>
<evidence type="ECO:0000256" key="9">
    <source>
        <dbReference type="ARBA" id="ARBA00025162"/>
    </source>
</evidence>
<evidence type="ECO:0000256" key="12">
    <source>
        <dbReference type="SAM" id="MobiDB-lite"/>
    </source>
</evidence>
<organism evidence="15 16">
    <name type="scientific">Glonium stellatum</name>
    <dbReference type="NCBI Taxonomy" id="574774"/>
    <lineage>
        <taxon>Eukaryota</taxon>
        <taxon>Fungi</taxon>
        <taxon>Dikarya</taxon>
        <taxon>Ascomycota</taxon>
        <taxon>Pezizomycotina</taxon>
        <taxon>Dothideomycetes</taxon>
        <taxon>Pleosporomycetidae</taxon>
        <taxon>Gloniales</taxon>
        <taxon>Gloniaceae</taxon>
        <taxon>Glonium</taxon>
    </lineage>
</organism>
<proteinExistence type="inferred from homology"/>
<dbReference type="Gene3D" id="2.40.30.10">
    <property type="entry name" value="Translation factors"/>
    <property type="match status" value="2"/>
</dbReference>
<comment type="function">
    <text evidence="9">One of the essential components for the initiation of protein synthesis. Protects formylmethionyl-tRNA from spontaneous hydrolysis and promotes its binding to the 30S ribosomal subunits. Also involved in the hydrolysis of GTP during the formation of the 70S ribosomal complex.</text>
</comment>
<keyword evidence="11" id="KW-0863">Zinc-finger</keyword>
<dbReference type="InterPro" id="IPR036875">
    <property type="entry name" value="Znf_CCHC_sf"/>
</dbReference>
<evidence type="ECO:0000256" key="6">
    <source>
        <dbReference type="ARBA" id="ARBA00022946"/>
    </source>
</evidence>
<dbReference type="GO" id="GO:0005739">
    <property type="term" value="C:mitochondrion"/>
    <property type="evidence" value="ECO:0007669"/>
    <property type="project" value="UniProtKB-SubCell"/>
</dbReference>